<evidence type="ECO:0008006" key="2">
    <source>
        <dbReference type="Google" id="ProtNLM"/>
    </source>
</evidence>
<evidence type="ECO:0000313" key="1">
    <source>
        <dbReference type="EMBL" id="CUV10200.1"/>
    </source>
</evidence>
<sequence>MSVNNLTPLELVTHLFSCMQIADNQIDWEEKEVWADTLTELFPDHTPDRAQEILQTAYQTILPLDNYGRKNHLIAVCKELKNHYDQQTLQNDLAPKITELIDADGMVLSAEVDLAAVIENELGIRIEISDD</sequence>
<name>A0A160VHC2_9ZZZZ</name>
<organism evidence="1">
    <name type="scientific">hydrothermal vent metagenome</name>
    <dbReference type="NCBI Taxonomy" id="652676"/>
    <lineage>
        <taxon>unclassified sequences</taxon>
        <taxon>metagenomes</taxon>
        <taxon>ecological metagenomes</taxon>
    </lineage>
</organism>
<gene>
    <name evidence="1" type="ORF">MGWOODY_Mmi893</name>
</gene>
<dbReference type="SUPFAM" id="SSF158682">
    <property type="entry name" value="TerB-like"/>
    <property type="match status" value="1"/>
</dbReference>
<dbReference type="InterPro" id="IPR029024">
    <property type="entry name" value="TerB-like"/>
</dbReference>
<protein>
    <recommendedName>
        <fullName evidence="2">Co-chaperone DjlA N-terminal domain-containing protein</fullName>
    </recommendedName>
</protein>
<dbReference type="AlphaFoldDB" id="A0A160VHC2"/>
<reference evidence="1" key="1">
    <citation type="submission" date="2015-10" db="EMBL/GenBank/DDBJ databases">
        <authorList>
            <person name="Gilbert D.G."/>
        </authorList>
    </citation>
    <scope>NUCLEOTIDE SEQUENCE</scope>
</reference>
<accession>A0A160VHC2</accession>
<proteinExistence type="predicted"/>
<dbReference type="EMBL" id="FAXC01000370">
    <property type="protein sequence ID" value="CUV10200.1"/>
    <property type="molecule type" value="Genomic_DNA"/>
</dbReference>